<feature type="non-terminal residue" evidence="2">
    <location>
        <position position="1"/>
    </location>
</feature>
<dbReference type="EMBL" id="KN824312">
    <property type="protein sequence ID" value="KIM25635.1"/>
    <property type="molecule type" value="Genomic_DNA"/>
</dbReference>
<sequence>SKAPSRERPRIRQWLWRQRAPWNTVPPWPVAADSTLLSSSSSVGKLPFELLLSIFRHCDRQLIHRIRLSHVCRQWRAILVSTSSLWTKLEVNHVYQSSCEPKMFDNYLSCIRMQHDRAGDELLDVKWAITGYDDRDIRMLQLLNEKDSFRRWRTVEIYFDEKKFAPWYSESDYPNLAFPNLESLTVISCILHPIMSAIDRTTTSKLKSISMNAKDLSPYDVDRYCQKMIEHISRYSIRVNVYKPMPPNVTTVFAEGALIADPNNVEFYRLMYCTFQTVTLLHLTKLTVLNMVRVQNSSVVSLPALRTLDCMMVTLRGSATFDTPVLEKLNLDSGRDMAAMMVIDSMPLYNDAAAHIRAEKDCLYVPLTHGELIIDRQWSNAKLIKFLEWSPYAQRISLSMRKESDIKEILEYYLNRPYPREGCAITELKIRGPYEPRDLKSMSGLAKKVAERQKEETGVEMMIYGYEWKKDGGYVALV</sequence>
<dbReference type="SUPFAM" id="SSF81383">
    <property type="entry name" value="F-box domain"/>
    <property type="match status" value="1"/>
</dbReference>
<keyword evidence="3" id="KW-1185">Reference proteome</keyword>
<dbReference type="AlphaFoldDB" id="A0A0C3AM49"/>
<dbReference type="Gene3D" id="1.20.1280.50">
    <property type="match status" value="1"/>
</dbReference>
<dbReference type="Proteomes" id="UP000054097">
    <property type="component" value="Unassembled WGS sequence"/>
</dbReference>
<protein>
    <recommendedName>
        <fullName evidence="1">F-box domain-containing protein</fullName>
    </recommendedName>
</protein>
<feature type="domain" description="F-box" evidence="1">
    <location>
        <begin position="40"/>
        <end position="89"/>
    </location>
</feature>
<evidence type="ECO:0000259" key="1">
    <source>
        <dbReference type="PROSITE" id="PS50181"/>
    </source>
</evidence>
<dbReference type="InterPro" id="IPR001810">
    <property type="entry name" value="F-box_dom"/>
</dbReference>
<dbReference type="PROSITE" id="PS50181">
    <property type="entry name" value="FBOX"/>
    <property type="match status" value="1"/>
</dbReference>
<evidence type="ECO:0000313" key="3">
    <source>
        <dbReference type="Proteomes" id="UP000054097"/>
    </source>
</evidence>
<dbReference type="Pfam" id="PF12937">
    <property type="entry name" value="F-box-like"/>
    <property type="match status" value="1"/>
</dbReference>
<accession>A0A0C3AM49</accession>
<evidence type="ECO:0000313" key="2">
    <source>
        <dbReference type="EMBL" id="KIM25635.1"/>
    </source>
</evidence>
<organism evidence="2 3">
    <name type="scientific">Serendipita vermifera MAFF 305830</name>
    <dbReference type="NCBI Taxonomy" id="933852"/>
    <lineage>
        <taxon>Eukaryota</taxon>
        <taxon>Fungi</taxon>
        <taxon>Dikarya</taxon>
        <taxon>Basidiomycota</taxon>
        <taxon>Agaricomycotina</taxon>
        <taxon>Agaricomycetes</taxon>
        <taxon>Sebacinales</taxon>
        <taxon>Serendipitaceae</taxon>
        <taxon>Serendipita</taxon>
    </lineage>
</organism>
<dbReference type="HOGENOM" id="CLU_031490_0_0_1"/>
<reference evidence="2 3" key="1">
    <citation type="submission" date="2014-04" db="EMBL/GenBank/DDBJ databases">
        <authorList>
            <consortium name="DOE Joint Genome Institute"/>
            <person name="Kuo A."/>
            <person name="Zuccaro A."/>
            <person name="Kohler A."/>
            <person name="Nagy L.G."/>
            <person name="Floudas D."/>
            <person name="Copeland A."/>
            <person name="Barry K.W."/>
            <person name="Cichocki N."/>
            <person name="Veneault-Fourrey C."/>
            <person name="LaButti K."/>
            <person name="Lindquist E.A."/>
            <person name="Lipzen A."/>
            <person name="Lundell T."/>
            <person name="Morin E."/>
            <person name="Murat C."/>
            <person name="Sun H."/>
            <person name="Tunlid A."/>
            <person name="Henrissat B."/>
            <person name="Grigoriev I.V."/>
            <person name="Hibbett D.S."/>
            <person name="Martin F."/>
            <person name="Nordberg H.P."/>
            <person name="Cantor M.N."/>
            <person name="Hua S.X."/>
        </authorList>
    </citation>
    <scope>NUCLEOTIDE SEQUENCE [LARGE SCALE GENOMIC DNA]</scope>
    <source>
        <strain evidence="2 3">MAFF 305830</strain>
    </source>
</reference>
<gene>
    <name evidence="2" type="ORF">M408DRAFT_205406</name>
</gene>
<reference evidence="3" key="2">
    <citation type="submission" date="2015-01" db="EMBL/GenBank/DDBJ databases">
        <title>Evolutionary Origins and Diversification of the Mycorrhizal Mutualists.</title>
        <authorList>
            <consortium name="DOE Joint Genome Institute"/>
            <consortium name="Mycorrhizal Genomics Consortium"/>
            <person name="Kohler A."/>
            <person name="Kuo A."/>
            <person name="Nagy L.G."/>
            <person name="Floudas D."/>
            <person name="Copeland A."/>
            <person name="Barry K.W."/>
            <person name="Cichocki N."/>
            <person name="Veneault-Fourrey C."/>
            <person name="LaButti K."/>
            <person name="Lindquist E.A."/>
            <person name="Lipzen A."/>
            <person name="Lundell T."/>
            <person name="Morin E."/>
            <person name="Murat C."/>
            <person name="Riley R."/>
            <person name="Ohm R."/>
            <person name="Sun H."/>
            <person name="Tunlid A."/>
            <person name="Henrissat B."/>
            <person name="Grigoriev I.V."/>
            <person name="Hibbett D.S."/>
            <person name="Martin F."/>
        </authorList>
    </citation>
    <scope>NUCLEOTIDE SEQUENCE [LARGE SCALE GENOMIC DNA]</scope>
    <source>
        <strain evidence="3">MAFF 305830</strain>
    </source>
</reference>
<dbReference type="OrthoDB" id="2744443at2759"/>
<dbReference type="InterPro" id="IPR036047">
    <property type="entry name" value="F-box-like_dom_sf"/>
</dbReference>
<name>A0A0C3AM49_SERVB</name>
<proteinExistence type="predicted"/>